<dbReference type="Gene3D" id="3.40.50.300">
    <property type="entry name" value="P-loop containing nucleotide triphosphate hydrolases"/>
    <property type="match status" value="1"/>
</dbReference>
<gene>
    <name evidence="2" type="ORF">GCM10010276_23760</name>
</gene>
<evidence type="ECO:0000259" key="1">
    <source>
        <dbReference type="Pfam" id="PF13304"/>
    </source>
</evidence>
<keyword evidence="3" id="KW-1185">Reference proteome</keyword>
<comment type="caution">
    <text evidence="2">The sequence shown here is derived from an EMBL/GenBank/DDBJ whole genome shotgun (WGS) entry which is preliminary data.</text>
</comment>
<evidence type="ECO:0000313" key="2">
    <source>
        <dbReference type="EMBL" id="GAA2485138.1"/>
    </source>
</evidence>
<dbReference type="Pfam" id="PF13304">
    <property type="entry name" value="AAA_21"/>
    <property type="match status" value="1"/>
</dbReference>
<dbReference type="SUPFAM" id="SSF52540">
    <property type="entry name" value="P-loop containing nucleoside triphosphate hydrolases"/>
    <property type="match status" value="1"/>
</dbReference>
<dbReference type="Proteomes" id="UP001501777">
    <property type="component" value="Unassembled WGS sequence"/>
</dbReference>
<dbReference type="PANTHER" id="PTHR43581:SF4">
    <property type="entry name" value="ATP_GTP PHOSPHATASE"/>
    <property type="match status" value="1"/>
</dbReference>
<evidence type="ECO:0000313" key="3">
    <source>
        <dbReference type="Proteomes" id="UP001501777"/>
    </source>
</evidence>
<accession>A0ABN3LNB0</accession>
<protein>
    <recommendedName>
        <fullName evidence="1">ATPase AAA-type core domain-containing protein</fullName>
    </recommendedName>
</protein>
<dbReference type="PANTHER" id="PTHR43581">
    <property type="entry name" value="ATP/GTP PHOSPHATASE"/>
    <property type="match status" value="1"/>
</dbReference>
<proteinExistence type="predicted"/>
<sequence>MFISAVYIRFFRSFNFDYLRKASDKFVPHPWDVLENDDLKYPFVKVPLEEGVTTVVGANESGKSQLLAAIQRALTGQDIERGDFCRYSQFFAVDRTMAFPDFGLQFGNLQKSDRDAVAKGCKASTSDFDTFLLFRIGAQAPVVYLPDNNGWSRHRVEDPEPLDGILPRWFEIDAHTALPHSVPVEYLAGQHTTLRTRSRNTRQSFVKTVMDHADSFSSAEQLTTAMPSLLSAFSTVNEPDEAHDKQLALADQLLLKVAKIDRTAFQELRKAVDQGKEGFANGIVERMNRQLAQSLNFPKWWTQDNQFQLQMTLRDQDLVFTVKDRTGTEYSANERSSGLKYFLSYFIQYLAHETPALGKREVLLMDEPDAYLSGNGQQDLLRIFEDFAYPADPDRAACQVVYVTHSPFLIDKNHGERIRVLEKGDGDEGTRVVRNASRNHYEPLRSAFGSFVGETTFISNCNIMLEGMSDQILLAGVSARLRRQKTSSLEHLDLNTLTLVPAGSAAHIPYLVYLARGRDVDRPAIIVLLDGDPAGDSARKKLRRGPQGKPLIDDSFVLQLKELPTQHITSSRPQGVLAIEDLIPLEIGVAAVKSYATAFLSPHEAQEMASLHAGDVTFSGEEGTHDALESAAARKVEGFHLDKVGLARNVVDLLTSGEESLADALAILDRNFRSLFSELGSRQRKALREIATERTTSKIKRIRSSFLLDHPAGVTREQGTLLLEEIDAVLDNSADAEDLKSQIRKLRRDFDLDEEPLDPISDFPAFRDALQALVYRQVNAAQDPEV</sequence>
<feature type="domain" description="ATPase AAA-type core" evidence="1">
    <location>
        <begin position="284"/>
        <end position="411"/>
    </location>
</feature>
<organism evidence="2 3">
    <name type="scientific">Streptomyces longisporus</name>
    <dbReference type="NCBI Taxonomy" id="1948"/>
    <lineage>
        <taxon>Bacteria</taxon>
        <taxon>Bacillati</taxon>
        <taxon>Actinomycetota</taxon>
        <taxon>Actinomycetes</taxon>
        <taxon>Kitasatosporales</taxon>
        <taxon>Streptomycetaceae</taxon>
        <taxon>Streptomyces</taxon>
    </lineage>
</organism>
<dbReference type="InterPro" id="IPR027417">
    <property type="entry name" value="P-loop_NTPase"/>
</dbReference>
<reference evidence="2 3" key="1">
    <citation type="journal article" date="2019" name="Int. J. Syst. Evol. Microbiol.">
        <title>The Global Catalogue of Microorganisms (GCM) 10K type strain sequencing project: providing services to taxonomists for standard genome sequencing and annotation.</title>
        <authorList>
            <consortium name="The Broad Institute Genomics Platform"/>
            <consortium name="The Broad Institute Genome Sequencing Center for Infectious Disease"/>
            <person name="Wu L."/>
            <person name="Ma J."/>
        </authorList>
    </citation>
    <scope>NUCLEOTIDE SEQUENCE [LARGE SCALE GENOMIC DNA]</scope>
    <source>
        <strain evidence="2 3">JCM 4395</strain>
    </source>
</reference>
<dbReference type="InterPro" id="IPR051396">
    <property type="entry name" value="Bact_Antivir_Def_Nuclease"/>
</dbReference>
<dbReference type="InterPro" id="IPR003959">
    <property type="entry name" value="ATPase_AAA_core"/>
</dbReference>
<dbReference type="CDD" id="cd00267">
    <property type="entry name" value="ABC_ATPase"/>
    <property type="match status" value="1"/>
</dbReference>
<dbReference type="EMBL" id="BAAASG010000006">
    <property type="protein sequence ID" value="GAA2485138.1"/>
    <property type="molecule type" value="Genomic_DNA"/>
</dbReference>
<name>A0ABN3LNB0_STRLO</name>